<dbReference type="Proteomes" id="UP000298216">
    <property type="component" value="Unassembled WGS sequence"/>
</dbReference>
<sequence>MIGLASVLLVATAPAPDRCKALAGAALDHAEITTEVVAAGAWTPPGMNRPLPETPAFCRVTGKARPVVGSEIGFEVWLPLNGWAGRLRMSGNGGYSSALPYFGMVEALSDGAVAVGTDTGHTGDDPDFAVGRPEAVVDWGHRAVHVSVVQAKAVVDAFYGRAPDWSYFNGCSTGGHQALMEAQRYPDDFDGVLAGAPGNYRTRLNAAFLWQFVQNHDADGREILPVSKLTMISRASIAACRRPDDDPDQPWVTAPQDCAFDPAVLDCAGDDRPDCLTTEQVAALRRMYAGATNPRTGQRIAWGWPPGSEAGWAAYWADPRDPTRPAREGFWRVWAFDDADWTWRDFDFDADWSRAHTRLAPVIDAENPDLSAFRAKGGKLIQWHGGADPVVPLRDSIAYAEAVRRATPDSAAFHRLFIAPGVSHCGGGPGAAPQGLQAALEAWVEAGQAPEQLETRFADGRPGRPLYFERLDD</sequence>
<evidence type="ECO:0000256" key="3">
    <source>
        <dbReference type="ARBA" id="ARBA00022723"/>
    </source>
</evidence>
<gene>
    <name evidence="8" type="ORF">EGY25_00725</name>
</gene>
<dbReference type="PANTHER" id="PTHR33938">
    <property type="entry name" value="FERULOYL ESTERASE B-RELATED"/>
    <property type="match status" value="1"/>
</dbReference>
<accession>A0A4Y9S6J2</accession>
<comment type="similarity">
    <text evidence="1">Belongs to the tannase family.</text>
</comment>
<keyword evidence="4" id="KW-0732">Signal</keyword>
<evidence type="ECO:0000313" key="8">
    <source>
        <dbReference type="EMBL" id="TFW15148.1"/>
    </source>
</evidence>
<organism evidence="8 9">
    <name type="scientific">Brevundimonas intermedia</name>
    <dbReference type="NCBI Taxonomy" id="74315"/>
    <lineage>
        <taxon>Bacteria</taxon>
        <taxon>Pseudomonadati</taxon>
        <taxon>Pseudomonadota</taxon>
        <taxon>Alphaproteobacteria</taxon>
        <taxon>Caulobacterales</taxon>
        <taxon>Caulobacteraceae</taxon>
        <taxon>Brevundimonas</taxon>
    </lineage>
</organism>
<keyword evidence="9" id="KW-1185">Reference proteome</keyword>
<dbReference type="AlphaFoldDB" id="A0A4Y9S6J2"/>
<dbReference type="Gene3D" id="3.40.50.1820">
    <property type="entry name" value="alpha/beta hydrolase"/>
    <property type="match status" value="1"/>
</dbReference>
<dbReference type="InterPro" id="IPR011118">
    <property type="entry name" value="Tannase/feruloyl_esterase"/>
</dbReference>
<dbReference type="Pfam" id="PF07519">
    <property type="entry name" value="Tannase"/>
    <property type="match status" value="1"/>
</dbReference>
<comment type="caution">
    <text evidence="8">The sequence shown here is derived from an EMBL/GenBank/DDBJ whole genome shotgun (WGS) entry which is preliminary data.</text>
</comment>
<keyword evidence="5 8" id="KW-0378">Hydrolase</keyword>
<evidence type="ECO:0000256" key="4">
    <source>
        <dbReference type="ARBA" id="ARBA00022729"/>
    </source>
</evidence>
<evidence type="ECO:0000256" key="7">
    <source>
        <dbReference type="ARBA" id="ARBA00023157"/>
    </source>
</evidence>
<proteinExistence type="inferred from homology"/>
<evidence type="ECO:0000256" key="6">
    <source>
        <dbReference type="ARBA" id="ARBA00022837"/>
    </source>
</evidence>
<protein>
    <submittedName>
        <fullName evidence="8">Tannase/feruloyl esterase family alpha/beta hydrolase</fullName>
    </submittedName>
</protein>
<dbReference type="GO" id="GO:0046872">
    <property type="term" value="F:metal ion binding"/>
    <property type="evidence" value="ECO:0007669"/>
    <property type="project" value="UniProtKB-KW"/>
</dbReference>
<reference evidence="8 9" key="1">
    <citation type="submission" date="2019-03" db="EMBL/GenBank/DDBJ databases">
        <title>Draft genome of Brevundimonas sp. a heavy metal resistant soil bacteria.</title>
        <authorList>
            <person name="Soto J."/>
        </authorList>
    </citation>
    <scope>NUCLEOTIDE SEQUENCE [LARGE SCALE GENOMIC DNA]</scope>
    <source>
        <strain evidence="8 9">B-10</strain>
    </source>
</reference>
<evidence type="ECO:0000256" key="5">
    <source>
        <dbReference type="ARBA" id="ARBA00022801"/>
    </source>
</evidence>
<dbReference type="PANTHER" id="PTHR33938:SF15">
    <property type="entry name" value="FERULOYL ESTERASE B-RELATED"/>
    <property type="match status" value="1"/>
</dbReference>
<dbReference type="RefSeq" id="WP_135193145.1">
    <property type="nucleotide sequence ID" value="NZ_SPVH01000001.1"/>
</dbReference>
<dbReference type="SUPFAM" id="SSF53474">
    <property type="entry name" value="alpha/beta-Hydrolases"/>
    <property type="match status" value="1"/>
</dbReference>
<keyword evidence="7" id="KW-1015">Disulfide bond</keyword>
<keyword evidence="6" id="KW-0106">Calcium</keyword>
<name>A0A4Y9S6J2_9CAUL</name>
<dbReference type="OrthoDB" id="7197884at2"/>
<keyword evidence="3" id="KW-0479">Metal-binding</keyword>
<dbReference type="GO" id="GO:0052689">
    <property type="term" value="F:carboxylic ester hydrolase activity"/>
    <property type="evidence" value="ECO:0007669"/>
    <property type="project" value="UniProtKB-KW"/>
</dbReference>
<keyword evidence="2" id="KW-0719">Serine esterase</keyword>
<evidence type="ECO:0000256" key="2">
    <source>
        <dbReference type="ARBA" id="ARBA00022487"/>
    </source>
</evidence>
<dbReference type="EMBL" id="SPVH01000001">
    <property type="protein sequence ID" value="TFW15148.1"/>
    <property type="molecule type" value="Genomic_DNA"/>
</dbReference>
<evidence type="ECO:0000256" key="1">
    <source>
        <dbReference type="ARBA" id="ARBA00006249"/>
    </source>
</evidence>
<dbReference type="InterPro" id="IPR029058">
    <property type="entry name" value="AB_hydrolase_fold"/>
</dbReference>
<evidence type="ECO:0000313" key="9">
    <source>
        <dbReference type="Proteomes" id="UP000298216"/>
    </source>
</evidence>